<reference evidence="3 4" key="1">
    <citation type="submission" date="2014-10" db="EMBL/GenBank/DDBJ databases">
        <title>Draft genome of the hookworm Ancylostoma caninum.</title>
        <authorList>
            <person name="Mitreva M."/>
        </authorList>
    </citation>
    <scope>NUCLEOTIDE SEQUENCE [LARGE SCALE GENOMIC DNA]</scope>
    <source>
        <strain evidence="3 4">Baltimore</strain>
    </source>
</reference>
<evidence type="ECO:0000256" key="1">
    <source>
        <dbReference type="SAM" id="Coils"/>
    </source>
</evidence>
<dbReference type="EMBL" id="JOJR01000730">
    <property type="protein sequence ID" value="RCN34863.1"/>
    <property type="molecule type" value="Genomic_DNA"/>
</dbReference>
<accession>A0A368FRT3</accession>
<keyword evidence="1" id="KW-0175">Coiled coil</keyword>
<evidence type="ECO:0000313" key="4">
    <source>
        <dbReference type="Proteomes" id="UP000252519"/>
    </source>
</evidence>
<dbReference type="STRING" id="29170.A0A368FRT3"/>
<proteinExistence type="predicted"/>
<gene>
    <name evidence="3" type="ORF">ANCCAN_19280</name>
</gene>
<feature type="compositionally biased region" description="Basic and acidic residues" evidence="2">
    <location>
        <begin position="62"/>
        <end position="72"/>
    </location>
</feature>
<feature type="coiled-coil region" evidence="1">
    <location>
        <begin position="138"/>
        <end position="165"/>
    </location>
</feature>
<feature type="non-terminal residue" evidence="3">
    <location>
        <position position="1"/>
    </location>
</feature>
<feature type="region of interest" description="Disordered" evidence="2">
    <location>
        <begin position="23"/>
        <end position="74"/>
    </location>
</feature>
<evidence type="ECO:0000313" key="3">
    <source>
        <dbReference type="EMBL" id="RCN34863.1"/>
    </source>
</evidence>
<comment type="caution">
    <text evidence="3">The sequence shown here is derived from an EMBL/GenBank/DDBJ whole genome shotgun (WGS) entry which is preliminary data.</text>
</comment>
<name>A0A368FRT3_ANCCA</name>
<dbReference type="OrthoDB" id="5831843at2759"/>
<keyword evidence="4" id="KW-1185">Reference proteome</keyword>
<evidence type="ECO:0000256" key="2">
    <source>
        <dbReference type="SAM" id="MobiDB-lite"/>
    </source>
</evidence>
<dbReference type="Proteomes" id="UP000252519">
    <property type="component" value="Unassembled WGS sequence"/>
</dbReference>
<organism evidence="3 4">
    <name type="scientific">Ancylostoma caninum</name>
    <name type="common">Dog hookworm</name>
    <dbReference type="NCBI Taxonomy" id="29170"/>
    <lineage>
        <taxon>Eukaryota</taxon>
        <taxon>Metazoa</taxon>
        <taxon>Ecdysozoa</taxon>
        <taxon>Nematoda</taxon>
        <taxon>Chromadorea</taxon>
        <taxon>Rhabditida</taxon>
        <taxon>Rhabditina</taxon>
        <taxon>Rhabditomorpha</taxon>
        <taxon>Strongyloidea</taxon>
        <taxon>Ancylostomatidae</taxon>
        <taxon>Ancylostomatinae</taxon>
        <taxon>Ancylostoma</taxon>
    </lineage>
</organism>
<sequence>RTTHSDFEGYGGYRRTNVLDGVYEPRYDPYDNNRASSTLSDRGYPGHSQDNTISHLGTGVQMEREQASKEGSEVSDADTLLAQSLDSASEATLVQEDIHFPEVETLSPAAELEESHLHAHVASVPVLPHDEHHPSKRNEEAELLLRDVHSTHRALQEEIDKYENAAWIRNTSHKEPIYDAVAADPKHIYDAVHNEEKKDIHHAHGAIVLSDPVKRPLAVSPPIYDEVADRRHPVEELHYAETDLSKGALYEDDENIYEEIRDVPKPSQEINTTQRHDYDVKELHYAGEAFVGTYERIRKKMVAKPLL</sequence>
<dbReference type="AlphaFoldDB" id="A0A368FRT3"/>
<protein>
    <submittedName>
        <fullName evidence="3">Uncharacterized protein</fullName>
    </submittedName>
</protein>